<feature type="region of interest" description="Disordered" evidence="1">
    <location>
        <begin position="48"/>
        <end position="67"/>
    </location>
</feature>
<sequence length="67" mass="7238">MMRCATYGACMRCTRCSISRSCIRGHPRGCTRTAEPCPYSCEKAVASERDGESGPSSDACVQLQVES</sequence>
<evidence type="ECO:0000313" key="2">
    <source>
        <dbReference type="EMBL" id="KAJ7697900.1"/>
    </source>
</evidence>
<comment type="caution">
    <text evidence="2">The sequence shown here is derived from an EMBL/GenBank/DDBJ whole genome shotgun (WGS) entry which is preliminary data.</text>
</comment>
<proteinExistence type="predicted"/>
<gene>
    <name evidence="2" type="ORF">B0H17DRAFT_1051545</name>
</gene>
<dbReference type="AlphaFoldDB" id="A0AAD7GMH9"/>
<name>A0AAD7GMH9_MYCRO</name>
<keyword evidence="3" id="KW-1185">Reference proteome</keyword>
<organism evidence="2 3">
    <name type="scientific">Mycena rosella</name>
    <name type="common">Pink bonnet</name>
    <name type="synonym">Agaricus rosellus</name>
    <dbReference type="NCBI Taxonomy" id="1033263"/>
    <lineage>
        <taxon>Eukaryota</taxon>
        <taxon>Fungi</taxon>
        <taxon>Dikarya</taxon>
        <taxon>Basidiomycota</taxon>
        <taxon>Agaricomycotina</taxon>
        <taxon>Agaricomycetes</taxon>
        <taxon>Agaricomycetidae</taxon>
        <taxon>Agaricales</taxon>
        <taxon>Marasmiineae</taxon>
        <taxon>Mycenaceae</taxon>
        <taxon>Mycena</taxon>
    </lineage>
</organism>
<evidence type="ECO:0000313" key="3">
    <source>
        <dbReference type="Proteomes" id="UP001221757"/>
    </source>
</evidence>
<dbReference type="EMBL" id="JARKIE010000028">
    <property type="protein sequence ID" value="KAJ7697900.1"/>
    <property type="molecule type" value="Genomic_DNA"/>
</dbReference>
<feature type="non-terminal residue" evidence="2">
    <location>
        <position position="1"/>
    </location>
</feature>
<evidence type="ECO:0000256" key="1">
    <source>
        <dbReference type="SAM" id="MobiDB-lite"/>
    </source>
</evidence>
<accession>A0AAD7GMH9</accession>
<reference evidence="2" key="1">
    <citation type="submission" date="2023-03" db="EMBL/GenBank/DDBJ databases">
        <title>Massive genome expansion in bonnet fungi (Mycena s.s.) driven by repeated elements and novel gene families across ecological guilds.</title>
        <authorList>
            <consortium name="Lawrence Berkeley National Laboratory"/>
            <person name="Harder C.B."/>
            <person name="Miyauchi S."/>
            <person name="Viragh M."/>
            <person name="Kuo A."/>
            <person name="Thoen E."/>
            <person name="Andreopoulos B."/>
            <person name="Lu D."/>
            <person name="Skrede I."/>
            <person name="Drula E."/>
            <person name="Henrissat B."/>
            <person name="Morin E."/>
            <person name="Kohler A."/>
            <person name="Barry K."/>
            <person name="LaButti K."/>
            <person name="Morin E."/>
            <person name="Salamov A."/>
            <person name="Lipzen A."/>
            <person name="Mereny Z."/>
            <person name="Hegedus B."/>
            <person name="Baldrian P."/>
            <person name="Stursova M."/>
            <person name="Weitz H."/>
            <person name="Taylor A."/>
            <person name="Grigoriev I.V."/>
            <person name="Nagy L.G."/>
            <person name="Martin F."/>
            <person name="Kauserud H."/>
        </authorList>
    </citation>
    <scope>NUCLEOTIDE SEQUENCE</scope>
    <source>
        <strain evidence="2">CBHHK067</strain>
    </source>
</reference>
<dbReference type="Proteomes" id="UP001221757">
    <property type="component" value="Unassembled WGS sequence"/>
</dbReference>
<protein>
    <submittedName>
        <fullName evidence="2">Uncharacterized protein</fullName>
    </submittedName>
</protein>